<evidence type="ECO:0000313" key="1">
    <source>
        <dbReference type="EMBL" id="TGK18591.1"/>
    </source>
</evidence>
<name>A0A4R9GNT0_9LEPT</name>
<sequence length="276" mass="33144">MMDRDQRLTEAVETYFQTGEKKDFLNEAWIWTKQICMRRFGMDEDGSSEVMLRIIQSAERCLEIYRSRKYGNFPAYFTVYVKNQILNQRKRESASRKKERILVEVKGSDLGTRETVSEMRTSEEENVRILVQKALAKLETLPCLVVKMRHRIPMNLRELKLLKEKLRRKSSGLRTYFREEEEYERSQRLRRKAVTDQLQIFFGRTYFSESSRSEKWRKRKKIWADKMAHIGEEQSFRRIAVSLSLSEHTVRKVYYDAIRTMRDRRVGKEFHLSLAA</sequence>
<organism evidence="1 2">
    <name type="scientific">Leptospira fluminis</name>
    <dbReference type="NCBI Taxonomy" id="2484979"/>
    <lineage>
        <taxon>Bacteria</taxon>
        <taxon>Pseudomonadati</taxon>
        <taxon>Spirochaetota</taxon>
        <taxon>Spirochaetia</taxon>
        <taxon>Leptospirales</taxon>
        <taxon>Leptospiraceae</taxon>
        <taxon>Leptospira</taxon>
    </lineage>
</organism>
<dbReference type="Proteomes" id="UP000297855">
    <property type="component" value="Unassembled WGS sequence"/>
</dbReference>
<comment type="caution">
    <text evidence="1">The sequence shown here is derived from an EMBL/GenBank/DDBJ whole genome shotgun (WGS) entry which is preliminary data.</text>
</comment>
<evidence type="ECO:0008006" key="3">
    <source>
        <dbReference type="Google" id="ProtNLM"/>
    </source>
</evidence>
<dbReference type="OrthoDB" id="324245at2"/>
<evidence type="ECO:0000313" key="2">
    <source>
        <dbReference type="Proteomes" id="UP000297855"/>
    </source>
</evidence>
<proteinExistence type="predicted"/>
<dbReference type="AlphaFoldDB" id="A0A4R9GNT0"/>
<accession>A0A4R9GNT0</accession>
<protein>
    <recommendedName>
        <fullName evidence="3">Sigma-70 family RNA polymerase sigma factor</fullName>
    </recommendedName>
</protein>
<reference evidence="1" key="1">
    <citation type="journal article" date="2019" name="PLoS Negl. Trop. Dis.">
        <title>Revisiting the worldwide diversity of Leptospira species in the environment.</title>
        <authorList>
            <person name="Vincent A.T."/>
            <person name="Schiettekatte O."/>
            <person name="Bourhy P."/>
            <person name="Veyrier F.J."/>
            <person name="Picardeau M."/>
        </authorList>
    </citation>
    <scope>NUCLEOTIDE SEQUENCE [LARGE SCALE GENOMIC DNA]</scope>
    <source>
        <strain evidence="1">SCS5</strain>
    </source>
</reference>
<dbReference type="EMBL" id="RQEV01000010">
    <property type="protein sequence ID" value="TGK18591.1"/>
    <property type="molecule type" value="Genomic_DNA"/>
</dbReference>
<gene>
    <name evidence="1" type="ORF">EHO61_08905</name>
</gene>
<keyword evidence="2" id="KW-1185">Reference proteome</keyword>